<reference evidence="4 5" key="1">
    <citation type="journal article" date="2019" name="Genome Biol. Evol.">
        <title>Insights into the evolution of the New World diploid cottons (Gossypium, subgenus Houzingenia) based on genome sequencing.</title>
        <authorList>
            <person name="Grover C.E."/>
            <person name="Arick M.A. 2nd"/>
            <person name="Thrash A."/>
            <person name="Conover J.L."/>
            <person name="Sanders W.S."/>
            <person name="Peterson D.G."/>
            <person name="Frelichowski J.E."/>
            <person name="Scheffler J.A."/>
            <person name="Scheffler B.E."/>
            <person name="Wendel J.F."/>
        </authorList>
    </citation>
    <scope>NUCLEOTIDE SEQUENCE [LARGE SCALE GENOMIC DNA]</scope>
    <source>
        <strain evidence="4">157</strain>
        <tissue evidence="4">Leaf</tissue>
    </source>
</reference>
<dbReference type="PROSITE" id="PS50158">
    <property type="entry name" value="ZF_CCHC"/>
    <property type="match status" value="1"/>
</dbReference>
<feature type="region of interest" description="Disordered" evidence="2">
    <location>
        <begin position="1"/>
        <end position="36"/>
    </location>
</feature>
<evidence type="ECO:0000259" key="3">
    <source>
        <dbReference type="PROSITE" id="PS50158"/>
    </source>
</evidence>
<dbReference type="GO" id="GO:0008270">
    <property type="term" value="F:zinc ion binding"/>
    <property type="evidence" value="ECO:0007669"/>
    <property type="project" value="UniProtKB-KW"/>
</dbReference>
<evidence type="ECO:0000313" key="5">
    <source>
        <dbReference type="Proteomes" id="UP000593572"/>
    </source>
</evidence>
<dbReference type="AlphaFoldDB" id="A0A7J8N1J2"/>
<proteinExistence type="predicted"/>
<accession>A0A7J8N1J2</accession>
<dbReference type="Proteomes" id="UP000593572">
    <property type="component" value="Unassembled WGS sequence"/>
</dbReference>
<keyword evidence="5" id="KW-1185">Reference proteome</keyword>
<evidence type="ECO:0000256" key="2">
    <source>
        <dbReference type="SAM" id="MobiDB-lite"/>
    </source>
</evidence>
<dbReference type="Pfam" id="PF14111">
    <property type="entry name" value="DUF4283"/>
    <property type="match status" value="1"/>
</dbReference>
<dbReference type="GO" id="GO:0003676">
    <property type="term" value="F:nucleic acid binding"/>
    <property type="evidence" value="ECO:0007669"/>
    <property type="project" value="InterPro"/>
</dbReference>
<dbReference type="PANTHER" id="PTHR31286:SF173">
    <property type="entry name" value="DUF4283 DOMAIN-CONTAINING PROTEIN"/>
    <property type="match status" value="1"/>
</dbReference>
<feature type="domain" description="CCHC-type" evidence="3">
    <location>
        <begin position="249"/>
        <end position="263"/>
    </location>
</feature>
<feature type="compositionally biased region" description="Low complexity" evidence="2">
    <location>
        <begin position="314"/>
        <end position="325"/>
    </location>
</feature>
<evidence type="ECO:0000256" key="1">
    <source>
        <dbReference type="PROSITE-ProRule" id="PRU00047"/>
    </source>
</evidence>
<feature type="non-terminal residue" evidence="4">
    <location>
        <position position="1"/>
    </location>
</feature>
<organism evidence="4 5">
    <name type="scientific">Gossypium lobatum</name>
    <dbReference type="NCBI Taxonomy" id="34289"/>
    <lineage>
        <taxon>Eukaryota</taxon>
        <taxon>Viridiplantae</taxon>
        <taxon>Streptophyta</taxon>
        <taxon>Embryophyta</taxon>
        <taxon>Tracheophyta</taxon>
        <taxon>Spermatophyta</taxon>
        <taxon>Magnoliopsida</taxon>
        <taxon>eudicotyledons</taxon>
        <taxon>Gunneridae</taxon>
        <taxon>Pentapetalae</taxon>
        <taxon>rosids</taxon>
        <taxon>malvids</taxon>
        <taxon>Malvales</taxon>
        <taxon>Malvaceae</taxon>
        <taxon>Malvoideae</taxon>
        <taxon>Gossypium</taxon>
    </lineage>
</organism>
<dbReference type="InterPro" id="IPR040256">
    <property type="entry name" value="At4g02000-like"/>
</dbReference>
<gene>
    <name evidence="4" type="ORF">Golob_004463</name>
</gene>
<evidence type="ECO:0000313" key="4">
    <source>
        <dbReference type="EMBL" id="MBA0570857.1"/>
    </source>
</evidence>
<comment type="caution">
    <text evidence="4">The sequence shown here is derived from an EMBL/GenBank/DDBJ whole genome shotgun (WGS) entry which is preliminary data.</text>
</comment>
<keyword evidence="1" id="KW-0862">Zinc</keyword>
<keyword evidence="1" id="KW-0863">Zinc-finger</keyword>
<dbReference type="PANTHER" id="PTHR31286">
    <property type="entry name" value="GLYCINE-RICH CELL WALL STRUCTURAL PROTEIN 1.8-LIKE"/>
    <property type="match status" value="1"/>
</dbReference>
<dbReference type="InterPro" id="IPR025558">
    <property type="entry name" value="DUF4283"/>
</dbReference>
<protein>
    <recommendedName>
        <fullName evidence="3">CCHC-type domain-containing protein</fullName>
    </recommendedName>
</protein>
<dbReference type="EMBL" id="JABEZX010000011">
    <property type="protein sequence ID" value="MBA0570857.1"/>
    <property type="molecule type" value="Genomic_DNA"/>
</dbReference>
<keyword evidence="1" id="KW-0479">Metal-binding</keyword>
<sequence>MATSVSLCPKSSEGDNLPDDPNTKKVRFKESEDNPEEVIVVDPTPAPSLSWKDLLMGNKIIEQKVYSGSQQSEEDFSLTEGDVKKSVINGIPSIEVSERVHQLLEKEMSTSVVLKLLGRNIGFTALQNRLYGIWRASKPFQLMDIENGYFLAKFQSPEDYEKILSLGPWLIFGQYLIVQPWTIDFNPELPYPNTVLTWIRFPGLPSHLYKKEILWDIGGMVGKVTKLDFNTDSRARGRYARMELAYQWCLSCGRYGHNTEACPHVPLISDSAKVMDSSAVKLQENTVAGNGDFGPWMLVERRTRRASREDNKIGKSVSGEKSSGSRFQSLTDLEAVISEDNSMKGNSQIHKNHGKGILTEILGKSPTDKNVSAE</sequence>
<feature type="region of interest" description="Disordered" evidence="2">
    <location>
        <begin position="341"/>
        <end position="374"/>
    </location>
</feature>
<feature type="region of interest" description="Disordered" evidence="2">
    <location>
        <begin position="304"/>
        <end position="326"/>
    </location>
</feature>
<dbReference type="InterPro" id="IPR001878">
    <property type="entry name" value="Znf_CCHC"/>
</dbReference>
<name>A0A7J8N1J2_9ROSI</name>